<comment type="caution">
    <text evidence="1">The sequence shown here is derived from an EMBL/GenBank/DDBJ whole genome shotgun (WGS) entry which is preliminary data.</text>
</comment>
<dbReference type="AlphaFoldDB" id="A0A6M0JW36"/>
<gene>
    <name evidence="1" type="ORF">G3446_02650</name>
</gene>
<name>A0A6M0JW36_9GAMM</name>
<evidence type="ECO:0000313" key="2">
    <source>
        <dbReference type="Proteomes" id="UP000483379"/>
    </source>
</evidence>
<proteinExistence type="predicted"/>
<reference evidence="1 2" key="1">
    <citation type="submission" date="2020-02" db="EMBL/GenBank/DDBJ databases">
        <title>Genome sequences of Thiorhodococcus mannitoliphagus and Thiorhodococcus minor, purple sulfur photosynthetic bacteria in the gammaproteobacterial family, Chromatiaceae.</title>
        <authorList>
            <person name="Aviles F.A."/>
            <person name="Meyer T.E."/>
            <person name="Kyndt J.A."/>
        </authorList>
    </citation>
    <scope>NUCLEOTIDE SEQUENCE [LARGE SCALE GENOMIC DNA]</scope>
    <source>
        <strain evidence="1 2">DSM 11518</strain>
    </source>
</reference>
<dbReference type="EMBL" id="JAAIJQ010000005">
    <property type="protein sequence ID" value="NEV60803.1"/>
    <property type="molecule type" value="Genomic_DNA"/>
</dbReference>
<dbReference type="Proteomes" id="UP000483379">
    <property type="component" value="Unassembled WGS sequence"/>
</dbReference>
<accession>A0A6M0JW36</accession>
<protein>
    <submittedName>
        <fullName evidence="1">Uncharacterized protein</fullName>
    </submittedName>
</protein>
<sequence>MSTEDPNKDDLIRLLVNSWVALRAGTLDPEQRSVLDRERPTWECEAATLIAEGILGYVTVEMVEPDLAYNRDEDADAPLDPEELAARLGAHMLDFVDYRDDLARVSGAKPH</sequence>
<keyword evidence="2" id="KW-1185">Reference proteome</keyword>
<evidence type="ECO:0000313" key="1">
    <source>
        <dbReference type="EMBL" id="NEV60803.1"/>
    </source>
</evidence>
<organism evidence="1 2">
    <name type="scientific">Thiorhodococcus minor</name>
    <dbReference type="NCBI Taxonomy" id="57489"/>
    <lineage>
        <taxon>Bacteria</taxon>
        <taxon>Pseudomonadati</taxon>
        <taxon>Pseudomonadota</taxon>
        <taxon>Gammaproteobacteria</taxon>
        <taxon>Chromatiales</taxon>
        <taxon>Chromatiaceae</taxon>
        <taxon>Thiorhodococcus</taxon>
    </lineage>
</organism>